<dbReference type="GO" id="GO:0006357">
    <property type="term" value="P:regulation of transcription by RNA polymerase II"/>
    <property type="evidence" value="ECO:0007669"/>
    <property type="project" value="TreeGrafter"/>
</dbReference>
<dbReference type="PANTHER" id="PTHR12693:SF3">
    <property type="entry name" value="MENIN"/>
    <property type="match status" value="1"/>
</dbReference>
<evidence type="ECO:0000256" key="3">
    <source>
        <dbReference type="ARBA" id="ARBA00022491"/>
    </source>
</evidence>
<keyword evidence="8" id="KW-0804">Transcription</keyword>
<dbReference type="GO" id="GO:0000976">
    <property type="term" value="F:transcription cis-regulatory region binding"/>
    <property type="evidence" value="ECO:0007669"/>
    <property type="project" value="TreeGrafter"/>
</dbReference>
<evidence type="ECO:0000313" key="12">
    <source>
        <dbReference type="Proteomes" id="UP001378592"/>
    </source>
</evidence>
<dbReference type="Proteomes" id="UP001378592">
    <property type="component" value="Unassembled WGS sequence"/>
</dbReference>
<proteinExistence type="predicted"/>
<name>A0AAN9V767_9ORTH</name>
<evidence type="ECO:0000256" key="9">
    <source>
        <dbReference type="ARBA" id="ARBA00023242"/>
    </source>
</evidence>
<dbReference type="GO" id="GO:0008285">
    <property type="term" value="P:negative regulation of cell population proliferation"/>
    <property type="evidence" value="ECO:0007669"/>
    <property type="project" value="TreeGrafter"/>
</dbReference>
<comment type="subcellular location">
    <subcellularLocation>
        <location evidence="1">Nucleus</location>
    </subcellularLocation>
</comment>
<dbReference type="InterPro" id="IPR007747">
    <property type="entry name" value="Menin"/>
</dbReference>
<evidence type="ECO:0000256" key="4">
    <source>
        <dbReference type="ARBA" id="ARBA00022553"/>
    </source>
</evidence>
<dbReference type="EMBL" id="JAZDUA010000612">
    <property type="protein sequence ID" value="KAK7790561.1"/>
    <property type="molecule type" value="Genomic_DNA"/>
</dbReference>
<dbReference type="PANTHER" id="PTHR12693">
    <property type="entry name" value="MENIN"/>
    <property type="match status" value="1"/>
</dbReference>
<dbReference type="Pfam" id="PF05053">
    <property type="entry name" value="Menin"/>
    <property type="match status" value="2"/>
</dbReference>
<keyword evidence="12" id="KW-1185">Reference proteome</keyword>
<feature type="compositionally biased region" description="Polar residues" evidence="10">
    <location>
        <begin position="448"/>
        <end position="461"/>
    </location>
</feature>
<dbReference type="GO" id="GO:0003682">
    <property type="term" value="F:chromatin binding"/>
    <property type="evidence" value="ECO:0007669"/>
    <property type="project" value="TreeGrafter"/>
</dbReference>
<keyword evidence="5" id="KW-0156">Chromatin regulator</keyword>
<evidence type="ECO:0000256" key="7">
    <source>
        <dbReference type="ARBA" id="ARBA00023125"/>
    </source>
</evidence>
<keyword evidence="3" id="KW-0678">Repressor</keyword>
<organism evidence="11 12">
    <name type="scientific">Gryllus longicercus</name>
    <dbReference type="NCBI Taxonomy" id="2509291"/>
    <lineage>
        <taxon>Eukaryota</taxon>
        <taxon>Metazoa</taxon>
        <taxon>Ecdysozoa</taxon>
        <taxon>Arthropoda</taxon>
        <taxon>Hexapoda</taxon>
        <taxon>Insecta</taxon>
        <taxon>Pterygota</taxon>
        <taxon>Neoptera</taxon>
        <taxon>Polyneoptera</taxon>
        <taxon>Orthoptera</taxon>
        <taxon>Ensifera</taxon>
        <taxon>Gryllidea</taxon>
        <taxon>Grylloidea</taxon>
        <taxon>Gryllidae</taxon>
        <taxon>Gryllinae</taxon>
        <taxon>Gryllus</taxon>
    </lineage>
</organism>
<dbReference type="AlphaFoldDB" id="A0AAN9V767"/>
<dbReference type="GO" id="GO:0000785">
    <property type="term" value="C:chromatin"/>
    <property type="evidence" value="ECO:0007669"/>
    <property type="project" value="TreeGrafter"/>
</dbReference>
<evidence type="ECO:0000313" key="11">
    <source>
        <dbReference type="EMBL" id="KAK7790561.1"/>
    </source>
</evidence>
<keyword evidence="7" id="KW-0238">DNA-binding</keyword>
<sequence length="698" mass="77211">MSLNCDMAGFREVDRRQFPLQDIPAIVRLFKQQLESVSEPDLALLSIVVGAIENSLTCNRTITVQKETDTFGEAKLPAIEYHITEALYTKFHAIIKGAVDLSQYGSKKFASRELIKKVSDVIWNSLTRSYYKDRAHLQSLYSYLTGNKLDCFGVAFAVVAGCQVLGFRDVHLALSEDHAWVVFGEGGKETAEVTWHGKGNEDKRGQPIGPGVVSKSWLYVNGCPVICTRPMEVAALVSAINPSLNATSEAMEVALLQQELLWLLYDLGHLSHYPMAIGNLSDLEEVSPSPGRPPCAALFQEAATSARTYYRNQHVYPYTYQGGYFYRHKLYKEAFESWANAADVIRLYNYSRDDEEIYKEFLEIANELIPHIMKVVSSGHSARSILKDPECFAYLLRFYDGICQWEEGSPTPVLHIGWAKPLVNTISKFDADVRAQVVIICQNEDGTESTGENVSDTTVPGTTDGKSKLKSEDDVNAVIAALDEASDDCDKQKYLSNEYLNNNNNNYCKARKAGEVDCNSEQDIIRSLESRVIHNETKEDGKEEPSLHPSIAALTAACGEKILNPEYLLQGGGEPFVGNVDETTDTSVLCSNSTNGAHVPSTSKEVFIKEEVKEAAGAGEGAKAVIVEEESASNRPRLVLHSQKMKGLKDLLLSEKLNTHAISLQLTAQSQVQVSKKGRSGQEPESPMGVRAKRSRRD</sequence>
<accession>A0AAN9V767</accession>
<dbReference type="GO" id="GO:0035097">
    <property type="term" value="C:histone methyltransferase complex"/>
    <property type="evidence" value="ECO:0007669"/>
    <property type="project" value="TreeGrafter"/>
</dbReference>
<reference evidence="11 12" key="1">
    <citation type="submission" date="2024-03" db="EMBL/GenBank/DDBJ databases">
        <title>The genome assembly and annotation of the cricket Gryllus longicercus Weissman &amp; Gray.</title>
        <authorList>
            <person name="Szrajer S."/>
            <person name="Gray D."/>
            <person name="Ylla G."/>
        </authorList>
    </citation>
    <scope>NUCLEOTIDE SEQUENCE [LARGE SCALE GENOMIC DNA]</scope>
    <source>
        <strain evidence="11">DAG 2021-001</strain>
        <tissue evidence="11">Whole body minus gut</tissue>
    </source>
</reference>
<evidence type="ECO:0000256" key="5">
    <source>
        <dbReference type="ARBA" id="ARBA00022853"/>
    </source>
</evidence>
<evidence type="ECO:0000256" key="2">
    <source>
        <dbReference type="ARBA" id="ARBA00021162"/>
    </source>
</evidence>
<gene>
    <name evidence="11" type="ORF">R5R35_002018</name>
</gene>
<protein>
    <recommendedName>
        <fullName evidence="2">Menin</fullName>
    </recommendedName>
</protein>
<keyword evidence="4" id="KW-0597">Phosphoprotein</keyword>
<evidence type="ECO:0000256" key="8">
    <source>
        <dbReference type="ARBA" id="ARBA00023163"/>
    </source>
</evidence>
<keyword evidence="9" id="KW-0539">Nucleus</keyword>
<feature type="region of interest" description="Disordered" evidence="10">
    <location>
        <begin position="669"/>
        <end position="698"/>
    </location>
</feature>
<comment type="caution">
    <text evidence="11">The sequence shown here is derived from an EMBL/GenBank/DDBJ whole genome shotgun (WGS) entry which is preliminary data.</text>
</comment>
<evidence type="ECO:0000256" key="6">
    <source>
        <dbReference type="ARBA" id="ARBA00023015"/>
    </source>
</evidence>
<feature type="region of interest" description="Disordered" evidence="10">
    <location>
        <begin position="447"/>
        <end position="469"/>
    </location>
</feature>
<dbReference type="GO" id="GO:0000403">
    <property type="term" value="F:Y-form DNA binding"/>
    <property type="evidence" value="ECO:0007669"/>
    <property type="project" value="TreeGrafter"/>
</dbReference>
<evidence type="ECO:0000256" key="10">
    <source>
        <dbReference type="SAM" id="MobiDB-lite"/>
    </source>
</evidence>
<keyword evidence="6" id="KW-0805">Transcription regulation</keyword>
<evidence type="ECO:0000256" key="1">
    <source>
        <dbReference type="ARBA" id="ARBA00004123"/>
    </source>
</evidence>
<dbReference type="GO" id="GO:0045786">
    <property type="term" value="P:negative regulation of cell cycle"/>
    <property type="evidence" value="ECO:0007669"/>
    <property type="project" value="TreeGrafter"/>
</dbReference>
<dbReference type="GO" id="GO:0006325">
    <property type="term" value="P:chromatin organization"/>
    <property type="evidence" value="ECO:0007669"/>
    <property type="project" value="UniProtKB-KW"/>
</dbReference>
<dbReference type="CDD" id="cd14456">
    <property type="entry name" value="Menin"/>
    <property type="match status" value="1"/>
</dbReference>